<accession>A0ABR2HYQ3</accession>
<reference evidence="1 2" key="1">
    <citation type="journal article" date="2024" name="IMA Fungus">
        <title>Apiospora arundinis, a panoply of carbohydrate-active enzymes and secondary metabolites.</title>
        <authorList>
            <person name="Sorensen T."/>
            <person name="Petersen C."/>
            <person name="Muurmann A.T."/>
            <person name="Christiansen J.V."/>
            <person name="Brundto M.L."/>
            <person name="Overgaard C.K."/>
            <person name="Boysen A.T."/>
            <person name="Wollenberg R.D."/>
            <person name="Larsen T.O."/>
            <person name="Sorensen J.L."/>
            <person name="Nielsen K.L."/>
            <person name="Sondergaard T.E."/>
        </authorList>
    </citation>
    <scope>NUCLEOTIDE SEQUENCE [LARGE SCALE GENOMIC DNA]</scope>
    <source>
        <strain evidence="1 2">AAU 773</strain>
    </source>
</reference>
<protein>
    <submittedName>
        <fullName evidence="1">Uncharacterized protein</fullName>
    </submittedName>
</protein>
<dbReference type="Proteomes" id="UP001390339">
    <property type="component" value="Unassembled WGS sequence"/>
</dbReference>
<sequence>MVFELLRNLLWFIDRCYDPMRDRDGTYNSVHLQISEWGLRVQNILHIPPKYGLFFPGLPQLRALEADSFIIKQRSPDYEWPQPGKLRVD</sequence>
<name>A0ABR2HYQ3_9PEZI</name>
<organism evidence="1 2">
    <name type="scientific">Apiospora arundinis</name>
    <dbReference type="NCBI Taxonomy" id="335852"/>
    <lineage>
        <taxon>Eukaryota</taxon>
        <taxon>Fungi</taxon>
        <taxon>Dikarya</taxon>
        <taxon>Ascomycota</taxon>
        <taxon>Pezizomycotina</taxon>
        <taxon>Sordariomycetes</taxon>
        <taxon>Xylariomycetidae</taxon>
        <taxon>Amphisphaeriales</taxon>
        <taxon>Apiosporaceae</taxon>
        <taxon>Apiospora</taxon>
    </lineage>
</organism>
<gene>
    <name evidence="1" type="ORF">PGQ11_011068</name>
</gene>
<proteinExistence type="predicted"/>
<keyword evidence="2" id="KW-1185">Reference proteome</keyword>
<evidence type="ECO:0000313" key="2">
    <source>
        <dbReference type="Proteomes" id="UP001390339"/>
    </source>
</evidence>
<dbReference type="EMBL" id="JAPCWZ010000007">
    <property type="protein sequence ID" value="KAK8855156.1"/>
    <property type="molecule type" value="Genomic_DNA"/>
</dbReference>
<comment type="caution">
    <text evidence="1">The sequence shown here is derived from an EMBL/GenBank/DDBJ whole genome shotgun (WGS) entry which is preliminary data.</text>
</comment>
<evidence type="ECO:0000313" key="1">
    <source>
        <dbReference type="EMBL" id="KAK8855156.1"/>
    </source>
</evidence>